<sequence>MTTILIGFKDSQLGLLSWLLDFIAQEDLNSNFLSSLPPEWNTHVVVWINKPEVETMSINDLYNNFKIVEQKVKKYVGTSGGAQNLAFMTASSISSTNEANTASPQVSAASPNVNATSPQVCTESVSDNTVYAFMVENTNGSNVLHHDLEQIHEDDLEAMDLKWQLSLLSVRAKKYYQRKGKKIFINANDTDGYDKSKVECYNCYKLGHFARECRAPRSKEDSVGFDWSDMAEEQVQTNMALMAFSDLEVYTDKTCSKTCLKNYKTLKKQCDDLLVKLNESEFKAATYKRGLATVEAQLITYRKNEDLFSEEVAVLKREVACIDYEINMLKSEFEKVKQEKDGIEFKIKKFDKASKDLDQLLGSQITDKSKKGFGYSAVPPPYPLIYNRPNKLDLSYSGLDEFKEPEFKDKSKENSVESLVEEQVSQDKSSFETSPNVDKETVFPVNKKVEFTKPKNHEKPVKKSVRYAEMYRSQSPRGYSAVPPPHPLIYNRPNKLDLSYSGLDEFKEPEFKGYGPKDSEQESNVVCNKKSDNSKENSIESLVEEQVSQDTSSFVESSLNVDKETVFPVNEKVEFTKPKNHEKPVKKSVSVPQDMSPKVVMLKTSLTPLNTVMSVNTAHPKSAVHSAKSKTHFLKQAQSTAKRPFYKKTRLTNRYFHQKVNTVRPRVVNTARPYTSSVSAVRVKGVNAVKSSAYWVWRPTKPNGGKPQHDDKGFEFDGGYVSFGGGAYGGRNIGKGTLKTDNLDFEDVHQKKTVKIAFGVCSIWKDTSYFDSPTKDVDNCEPKTIDDAQKQVEDGPNNENAEQERFADDSSAKDVNAAGQHVNTASPDVNTGSLKLNVVGPSVNTASLNKHDSPEDMFTIGVSSILEATHIESFSDEDEPEVDLGNITSSYTVPTTPNTRIHKDHPIDNVIGDVNLNQQALLKLYLIHPGWKQCRKNFYNSNFNRNKKDERGIVIRNKARLVAHGHRQEEGIDYEEVFAPVEIIKAKRLFLAYASFMGFLVYQMDVKSAFLYGTIKEEVYVTQPLGFKDPDHPDKVYKVVKALYGLHQAPRAWYETLANYMLGNGFKRGKIDHTLFIKKQKGDILLVQDKYVAEILKKFNYSDVKSASTPVDLEKPLVKDGDADDVDISSYSKDITSLSSQENFRYLKGKPTLGLWYSRDSPFKLVAYTDSDYARATQDRKSTTKDLLIKGFNAGRLKLVLPVFVYAVKHMLMLPVQVSAAEGDFINTSIKGFIYFFIRFQSFKHSLTINPNSIFIFDHQIIIMLSPKFAETHNVVAFLEKPVESDGFAEIIDFLKASSVHYALTVNPIIYTSCIEQFWATAKVQTVNGVRQLQALVDKKRVIVTESSIRRDLHLDDAEGTDCLPTATIFEELARMGSSMASLIICLATNQKFNLSKYIFDAMVKHLDVGVKFLMYPLFANLKRARKDFSGRITPLFDTIMVLVFEEVGEDSDHPTDSTQIPILDQPSTSFKPKKKQPSKKAQRQESEILQDETDHEENVPTPSNDPQPSGEDSMQLTDLMVLCTKLQTQVLDLEKVKDAQAKEIVALKKRIQRLERKKMSRPTGLKRLKKVGMSRRVESFEDQESLGAPEDASKQGRSIADLDVDDNVTLVDETQERQDDELMFDTGVLDDDEMPVEAKVDEKDEQSTKPDDSTTGEAVTTASVEDSVAPTTIKEITLAQTLIQIKAAKPKVVTTAATTTTTTRTKAKGVVLQEPSDFRVPQEAQPSISKDKGKGIMIEPEVPLKRKDQIALDEQIAKDIQAKLVAELIEEQKLARKQEKKPT</sequence>
<feature type="region of interest" description="Disordered" evidence="2">
    <location>
        <begin position="1451"/>
        <end position="1514"/>
    </location>
</feature>
<feature type="domain" description="CCHC-type" evidence="3">
    <location>
        <begin position="200"/>
        <end position="214"/>
    </location>
</feature>
<feature type="compositionally biased region" description="Basic and acidic residues" evidence="2">
    <location>
        <begin position="1637"/>
        <end position="1653"/>
    </location>
</feature>
<keyword evidence="1" id="KW-0863">Zinc-finger</keyword>
<evidence type="ECO:0000259" key="3">
    <source>
        <dbReference type="PROSITE" id="PS50158"/>
    </source>
</evidence>
<feature type="compositionally biased region" description="Basic and acidic residues" evidence="2">
    <location>
        <begin position="802"/>
        <end position="812"/>
    </location>
</feature>
<dbReference type="Pfam" id="PF07727">
    <property type="entry name" value="RVT_2"/>
    <property type="match status" value="1"/>
</dbReference>
<feature type="region of interest" description="Disordered" evidence="2">
    <location>
        <begin position="407"/>
        <end position="437"/>
    </location>
</feature>
<accession>A0ABQ4ZH05</accession>
<dbReference type="SUPFAM" id="SSF57756">
    <property type="entry name" value="Retrovirus zinc finger-like domains"/>
    <property type="match status" value="1"/>
</dbReference>
<feature type="compositionally biased region" description="Polar residues" evidence="2">
    <location>
        <begin position="1654"/>
        <end position="1665"/>
    </location>
</feature>
<feature type="compositionally biased region" description="Polar residues" evidence="2">
    <location>
        <begin position="426"/>
        <end position="436"/>
    </location>
</feature>
<dbReference type="EMBL" id="BQNB010011254">
    <property type="protein sequence ID" value="GJS88173.1"/>
    <property type="molecule type" value="Genomic_DNA"/>
</dbReference>
<feature type="region of interest" description="Disordered" evidence="2">
    <location>
        <begin position="789"/>
        <end position="816"/>
    </location>
</feature>
<feature type="compositionally biased region" description="Polar residues" evidence="2">
    <location>
        <begin position="1501"/>
        <end position="1514"/>
    </location>
</feature>
<evidence type="ECO:0000313" key="5">
    <source>
        <dbReference type="Proteomes" id="UP001151760"/>
    </source>
</evidence>
<dbReference type="InterPro" id="IPR036875">
    <property type="entry name" value="Znf_CCHC_sf"/>
</dbReference>
<dbReference type="InterPro" id="IPR013103">
    <property type="entry name" value="RVT_2"/>
</dbReference>
<organism evidence="4 5">
    <name type="scientific">Tanacetum coccineum</name>
    <dbReference type="NCBI Taxonomy" id="301880"/>
    <lineage>
        <taxon>Eukaryota</taxon>
        <taxon>Viridiplantae</taxon>
        <taxon>Streptophyta</taxon>
        <taxon>Embryophyta</taxon>
        <taxon>Tracheophyta</taxon>
        <taxon>Spermatophyta</taxon>
        <taxon>Magnoliopsida</taxon>
        <taxon>eudicotyledons</taxon>
        <taxon>Gunneridae</taxon>
        <taxon>Pentapetalae</taxon>
        <taxon>asterids</taxon>
        <taxon>campanulids</taxon>
        <taxon>Asterales</taxon>
        <taxon>Asteraceae</taxon>
        <taxon>Asteroideae</taxon>
        <taxon>Anthemideae</taxon>
        <taxon>Anthemidinae</taxon>
        <taxon>Tanacetum</taxon>
    </lineage>
</organism>
<evidence type="ECO:0000256" key="2">
    <source>
        <dbReference type="SAM" id="MobiDB-lite"/>
    </source>
</evidence>
<feature type="compositionally biased region" description="Acidic residues" evidence="2">
    <location>
        <begin position="1619"/>
        <end position="1636"/>
    </location>
</feature>
<name>A0ABQ4ZH05_9ASTR</name>
<dbReference type="PROSITE" id="PS50158">
    <property type="entry name" value="ZF_CCHC"/>
    <property type="match status" value="1"/>
</dbReference>
<protein>
    <submittedName>
        <fullName evidence="4">Ribonuclease H-like domain-containing protein</fullName>
    </submittedName>
</protein>
<feature type="compositionally biased region" description="Basic residues" evidence="2">
    <location>
        <begin position="1472"/>
        <end position="1482"/>
    </location>
</feature>
<proteinExistence type="predicted"/>
<reference evidence="4" key="2">
    <citation type="submission" date="2022-01" db="EMBL/GenBank/DDBJ databases">
        <authorList>
            <person name="Yamashiro T."/>
            <person name="Shiraishi A."/>
            <person name="Satake H."/>
            <person name="Nakayama K."/>
        </authorList>
    </citation>
    <scope>NUCLEOTIDE SEQUENCE</scope>
</reference>
<comment type="caution">
    <text evidence="4">The sequence shown here is derived from an EMBL/GenBank/DDBJ whole genome shotgun (WGS) entry which is preliminary data.</text>
</comment>
<dbReference type="Proteomes" id="UP001151760">
    <property type="component" value="Unassembled WGS sequence"/>
</dbReference>
<feature type="region of interest" description="Disordered" evidence="2">
    <location>
        <begin position="1575"/>
        <end position="1672"/>
    </location>
</feature>
<dbReference type="Pfam" id="PF00098">
    <property type="entry name" value="zf-CCHC"/>
    <property type="match status" value="1"/>
</dbReference>
<evidence type="ECO:0000313" key="4">
    <source>
        <dbReference type="EMBL" id="GJS88173.1"/>
    </source>
</evidence>
<evidence type="ECO:0000256" key="1">
    <source>
        <dbReference type="PROSITE-ProRule" id="PRU00047"/>
    </source>
</evidence>
<feature type="compositionally biased region" description="Basic and acidic residues" evidence="2">
    <location>
        <begin position="529"/>
        <end position="538"/>
    </location>
</feature>
<dbReference type="Gene3D" id="4.10.60.10">
    <property type="entry name" value="Zinc finger, CCHC-type"/>
    <property type="match status" value="1"/>
</dbReference>
<keyword evidence="1" id="KW-0479">Metal-binding</keyword>
<gene>
    <name evidence="4" type="ORF">Tco_0770809</name>
</gene>
<feature type="region of interest" description="Disordered" evidence="2">
    <location>
        <begin position="509"/>
        <end position="539"/>
    </location>
</feature>
<dbReference type="InterPro" id="IPR001878">
    <property type="entry name" value="Znf_CCHC"/>
</dbReference>
<feature type="compositionally biased region" description="Basic and acidic residues" evidence="2">
    <location>
        <begin position="509"/>
        <end position="520"/>
    </location>
</feature>
<keyword evidence="1" id="KW-0862">Zinc</keyword>
<keyword evidence="5" id="KW-1185">Reference proteome</keyword>
<reference evidence="4" key="1">
    <citation type="journal article" date="2022" name="Int. J. Mol. Sci.">
        <title>Draft Genome of Tanacetum Coccineum: Genomic Comparison of Closely Related Tanacetum-Family Plants.</title>
        <authorList>
            <person name="Yamashiro T."/>
            <person name="Shiraishi A."/>
            <person name="Nakayama K."/>
            <person name="Satake H."/>
        </authorList>
    </citation>
    <scope>NUCLEOTIDE SEQUENCE</scope>
</reference>
<dbReference type="SMART" id="SM00343">
    <property type="entry name" value="ZnF_C2HC"/>
    <property type="match status" value="1"/>
</dbReference>